<dbReference type="InterPro" id="IPR000743">
    <property type="entry name" value="Glyco_hydro_28"/>
</dbReference>
<dbReference type="PANTHER" id="PTHR31339:SF9">
    <property type="entry name" value="PLASMIN AND FIBRONECTIN-BINDING PROTEIN A"/>
    <property type="match status" value="1"/>
</dbReference>
<dbReference type="Gene3D" id="2.160.20.10">
    <property type="entry name" value="Single-stranded right-handed beta-helix, Pectin lyase-like"/>
    <property type="match status" value="1"/>
</dbReference>
<feature type="region of interest" description="Disordered" evidence="5">
    <location>
        <begin position="448"/>
        <end position="472"/>
    </location>
</feature>
<reference evidence="7" key="2">
    <citation type="journal article" date="2021" name="PeerJ">
        <title>Extensive microbial diversity within the chicken gut microbiome revealed by metagenomics and culture.</title>
        <authorList>
            <person name="Gilroy R."/>
            <person name="Ravi A."/>
            <person name="Getino M."/>
            <person name="Pursley I."/>
            <person name="Horton D.L."/>
            <person name="Alikhan N.F."/>
            <person name="Baker D."/>
            <person name="Gharbi K."/>
            <person name="Hall N."/>
            <person name="Watson M."/>
            <person name="Adriaenssens E.M."/>
            <person name="Foster-Nyarko E."/>
            <person name="Jarju S."/>
            <person name="Secka A."/>
            <person name="Antonio M."/>
            <person name="Oren A."/>
            <person name="Chaudhuri R.R."/>
            <person name="La Ragione R."/>
            <person name="Hildebrand F."/>
            <person name="Pallen M.J."/>
        </authorList>
    </citation>
    <scope>NUCLEOTIDE SEQUENCE</scope>
    <source>
        <strain evidence="7">2478</strain>
    </source>
</reference>
<dbReference type="SUPFAM" id="SSF51126">
    <property type="entry name" value="Pectin lyase-like"/>
    <property type="match status" value="1"/>
</dbReference>
<dbReference type="PANTHER" id="PTHR31339">
    <property type="entry name" value="PECTIN LYASE-RELATED"/>
    <property type="match status" value="1"/>
</dbReference>
<proteinExistence type="inferred from homology"/>
<dbReference type="AlphaFoldDB" id="A0A9D9NM94"/>
<comment type="similarity">
    <text evidence="1 4">Belongs to the glycosyl hydrolase 28 family.</text>
</comment>
<feature type="chain" id="PRO_5038803251" description="Glycosyl hydrolases family 28" evidence="6">
    <location>
        <begin position="21"/>
        <end position="472"/>
    </location>
</feature>
<evidence type="ECO:0000256" key="2">
    <source>
        <dbReference type="ARBA" id="ARBA00022801"/>
    </source>
</evidence>
<evidence type="ECO:0000313" key="7">
    <source>
        <dbReference type="EMBL" id="MBO8478670.1"/>
    </source>
</evidence>
<protein>
    <recommendedName>
        <fullName evidence="9">Glycosyl hydrolases family 28</fullName>
    </recommendedName>
</protein>
<evidence type="ECO:0000256" key="1">
    <source>
        <dbReference type="ARBA" id="ARBA00008834"/>
    </source>
</evidence>
<dbReference type="EMBL" id="JADILZ010000065">
    <property type="protein sequence ID" value="MBO8478670.1"/>
    <property type="molecule type" value="Genomic_DNA"/>
</dbReference>
<dbReference type="Pfam" id="PF00295">
    <property type="entry name" value="Glyco_hydro_28"/>
    <property type="match status" value="1"/>
</dbReference>
<dbReference type="InterPro" id="IPR051801">
    <property type="entry name" value="GH28_Enzymes"/>
</dbReference>
<evidence type="ECO:0000256" key="4">
    <source>
        <dbReference type="RuleBase" id="RU361169"/>
    </source>
</evidence>
<keyword evidence="3 4" id="KW-0326">Glycosidase</keyword>
<evidence type="ECO:0000256" key="5">
    <source>
        <dbReference type="SAM" id="MobiDB-lite"/>
    </source>
</evidence>
<reference evidence="7" key="1">
    <citation type="submission" date="2020-10" db="EMBL/GenBank/DDBJ databases">
        <authorList>
            <person name="Gilroy R."/>
        </authorList>
    </citation>
    <scope>NUCLEOTIDE SEQUENCE</scope>
    <source>
        <strain evidence="7">2478</strain>
    </source>
</reference>
<dbReference type="InterPro" id="IPR012334">
    <property type="entry name" value="Pectin_lyas_fold"/>
</dbReference>
<dbReference type="GO" id="GO:0004650">
    <property type="term" value="F:polygalacturonase activity"/>
    <property type="evidence" value="ECO:0007669"/>
    <property type="project" value="InterPro"/>
</dbReference>
<dbReference type="Proteomes" id="UP000823771">
    <property type="component" value="Unassembled WGS sequence"/>
</dbReference>
<feature type="signal peptide" evidence="6">
    <location>
        <begin position="1"/>
        <end position="20"/>
    </location>
</feature>
<dbReference type="GO" id="GO:0005975">
    <property type="term" value="P:carbohydrate metabolic process"/>
    <property type="evidence" value="ECO:0007669"/>
    <property type="project" value="InterPro"/>
</dbReference>
<organism evidence="7 8">
    <name type="scientific">Candidatus Cryptobacteroides excrementipullorum</name>
    <dbReference type="NCBI Taxonomy" id="2840761"/>
    <lineage>
        <taxon>Bacteria</taxon>
        <taxon>Pseudomonadati</taxon>
        <taxon>Bacteroidota</taxon>
        <taxon>Bacteroidia</taxon>
        <taxon>Bacteroidales</taxon>
        <taxon>Candidatus Cryptobacteroides</taxon>
    </lineage>
</organism>
<evidence type="ECO:0000313" key="8">
    <source>
        <dbReference type="Proteomes" id="UP000823771"/>
    </source>
</evidence>
<keyword evidence="2 4" id="KW-0378">Hydrolase</keyword>
<accession>A0A9D9NM94</accession>
<keyword evidence="6" id="KW-0732">Signal</keyword>
<evidence type="ECO:0000256" key="3">
    <source>
        <dbReference type="ARBA" id="ARBA00023295"/>
    </source>
</evidence>
<sequence>MKKSFAISFVALALSMTGFAQTTVPYPAVPGMRTSAVYSAEANGKAIWVEEIGPGGMENLNVMNFSCSGVQDVCISAADTVESFSIEPESAGISARAEGRMLKFSMPGPGKLYIRINGYPYLAVFANPLEDREVSPSDRKIDYFGPGNHDGGRIEVHDGQSIYIAGGANLNADLYGSAKDVMIFGRGSLSGRIDLRDCEGLTVEGVFIRNTRGWANTVTNSSGVLYDNVKIFSHTGVWGLDGINPVSCKGFTVRDCFIRTRDDCIAIKSNGNPAEYDLTTRDVLIEKCILVGWDHADGVTLGFELNGGEVKDVKVRDCDILRSAGSGRSGGHSAFSIVCDGASSVHDICFEDIRVSADMEYKNLEIILTEAERYGNGEMGSIDGVYIRNVKWENEDRPFTIVGHPTRFVRNVVFSNCYVGGRLLTGTDDAWFQTEYVSGLEFIPGGAADTSRYPEKETGGRVPGQRNTNANK</sequence>
<evidence type="ECO:0000256" key="6">
    <source>
        <dbReference type="SAM" id="SignalP"/>
    </source>
</evidence>
<gene>
    <name evidence="7" type="ORF">IAB80_07265</name>
</gene>
<evidence type="ECO:0008006" key="9">
    <source>
        <dbReference type="Google" id="ProtNLM"/>
    </source>
</evidence>
<dbReference type="InterPro" id="IPR011050">
    <property type="entry name" value="Pectin_lyase_fold/virulence"/>
</dbReference>
<name>A0A9D9NM94_9BACT</name>
<comment type="caution">
    <text evidence="7">The sequence shown here is derived from an EMBL/GenBank/DDBJ whole genome shotgun (WGS) entry which is preliminary data.</text>
</comment>